<dbReference type="Proteomes" id="UP000031572">
    <property type="component" value="Unassembled WGS sequence"/>
</dbReference>
<reference evidence="7 8" key="1">
    <citation type="submission" date="2014-12" db="EMBL/GenBank/DDBJ databases">
        <title>Denitrispirillum autotrophicum gen. nov., sp. nov., Denitrifying, Facultatively Autotrophic Bacteria Isolated from Rice Paddy Soil.</title>
        <authorList>
            <person name="Ishii S."/>
            <person name="Ashida N."/>
            <person name="Ohno H."/>
            <person name="Otsuka S."/>
            <person name="Yokota A."/>
            <person name="Senoo K."/>
        </authorList>
    </citation>
    <scope>NUCLEOTIDE SEQUENCE [LARGE SCALE GENOMIC DNA]</scope>
    <source>
        <strain evidence="7 8">TSA66</strain>
    </source>
</reference>
<dbReference type="GO" id="GO:1902600">
    <property type="term" value="P:proton transmembrane transport"/>
    <property type="evidence" value="ECO:0007669"/>
    <property type="project" value="InterPro"/>
</dbReference>
<dbReference type="GO" id="GO:0016020">
    <property type="term" value="C:membrane"/>
    <property type="evidence" value="ECO:0007669"/>
    <property type="project" value="UniProtKB-SubCell"/>
</dbReference>
<keyword evidence="3 5" id="KW-1133">Transmembrane helix</keyword>
<evidence type="ECO:0000313" key="7">
    <source>
        <dbReference type="EMBL" id="KIF81047.1"/>
    </source>
</evidence>
<feature type="transmembrane region" description="Helical" evidence="5">
    <location>
        <begin position="195"/>
        <end position="212"/>
    </location>
</feature>
<dbReference type="PANTHER" id="PTHR43021:SF2">
    <property type="entry name" value="CATION_H+ EXCHANGER DOMAIN-CONTAINING PROTEIN"/>
    <property type="match status" value="1"/>
</dbReference>
<feature type="transmembrane region" description="Helical" evidence="5">
    <location>
        <begin position="306"/>
        <end position="329"/>
    </location>
</feature>
<feature type="transmembrane region" description="Helical" evidence="5">
    <location>
        <begin position="162"/>
        <end position="183"/>
    </location>
</feature>
<dbReference type="AlphaFoldDB" id="A0A0C1YKN3"/>
<dbReference type="RefSeq" id="WP_040039873.1">
    <property type="nucleotide sequence ID" value="NZ_JWJG01000028.1"/>
</dbReference>
<keyword evidence="4 5" id="KW-0472">Membrane</keyword>
<feature type="transmembrane region" description="Helical" evidence="5">
    <location>
        <begin position="48"/>
        <end position="64"/>
    </location>
</feature>
<feature type="transmembrane region" description="Helical" evidence="5">
    <location>
        <begin position="16"/>
        <end position="36"/>
    </location>
</feature>
<dbReference type="Gene3D" id="1.20.1530.20">
    <property type="match status" value="1"/>
</dbReference>
<keyword evidence="8" id="KW-1185">Reference proteome</keyword>
<protein>
    <submittedName>
        <fullName evidence="7">Sodium:proton antiporter</fullName>
    </submittedName>
</protein>
<name>A0A0C1YKN3_9BURK</name>
<comment type="caution">
    <text evidence="7">The sequence shown here is derived from an EMBL/GenBank/DDBJ whole genome shotgun (WGS) entry which is preliminary data.</text>
</comment>
<evidence type="ECO:0000256" key="3">
    <source>
        <dbReference type="ARBA" id="ARBA00022989"/>
    </source>
</evidence>
<feature type="transmembrane region" description="Helical" evidence="5">
    <location>
        <begin position="232"/>
        <end position="263"/>
    </location>
</feature>
<dbReference type="InterPro" id="IPR038770">
    <property type="entry name" value="Na+/solute_symporter_sf"/>
</dbReference>
<feature type="transmembrane region" description="Helical" evidence="5">
    <location>
        <begin position="278"/>
        <end position="299"/>
    </location>
</feature>
<evidence type="ECO:0000256" key="2">
    <source>
        <dbReference type="ARBA" id="ARBA00022692"/>
    </source>
</evidence>
<evidence type="ECO:0000313" key="8">
    <source>
        <dbReference type="Proteomes" id="UP000031572"/>
    </source>
</evidence>
<feature type="transmembrane region" description="Helical" evidence="5">
    <location>
        <begin position="70"/>
        <end position="87"/>
    </location>
</feature>
<dbReference type="OrthoDB" id="8617652at2"/>
<evidence type="ECO:0000259" key="6">
    <source>
        <dbReference type="Pfam" id="PF00999"/>
    </source>
</evidence>
<comment type="subcellular location">
    <subcellularLocation>
        <location evidence="1">Membrane</location>
        <topology evidence="1">Multi-pass membrane protein</topology>
    </subcellularLocation>
</comment>
<dbReference type="EMBL" id="JWJG01000028">
    <property type="protein sequence ID" value="KIF81047.1"/>
    <property type="molecule type" value="Genomic_DNA"/>
</dbReference>
<keyword evidence="2 5" id="KW-0812">Transmembrane</keyword>
<feature type="transmembrane region" description="Helical" evidence="5">
    <location>
        <begin position="362"/>
        <end position="385"/>
    </location>
</feature>
<organism evidence="7 8">
    <name type="scientific">Noviherbaspirillum autotrophicum</name>
    <dbReference type="NCBI Taxonomy" id="709839"/>
    <lineage>
        <taxon>Bacteria</taxon>
        <taxon>Pseudomonadati</taxon>
        <taxon>Pseudomonadota</taxon>
        <taxon>Betaproteobacteria</taxon>
        <taxon>Burkholderiales</taxon>
        <taxon>Oxalobacteraceae</taxon>
        <taxon>Noviherbaspirillum</taxon>
    </lineage>
</organism>
<gene>
    <name evidence="7" type="ORF">TSA66_09870</name>
</gene>
<dbReference type="InterPro" id="IPR006153">
    <property type="entry name" value="Cation/H_exchanger_TM"/>
</dbReference>
<dbReference type="Pfam" id="PF00999">
    <property type="entry name" value="Na_H_Exchanger"/>
    <property type="match status" value="1"/>
</dbReference>
<evidence type="ECO:0000256" key="5">
    <source>
        <dbReference type="SAM" id="Phobius"/>
    </source>
</evidence>
<feature type="transmembrane region" description="Helical" evidence="5">
    <location>
        <begin position="99"/>
        <end position="117"/>
    </location>
</feature>
<evidence type="ECO:0000256" key="1">
    <source>
        <dbReference type="ARBA" id="ARBA00004141"/>
    </source>
</evidence>
<dbReference type="STRING" id="709839.TSA66_09870"/>
<feature type="transmembrane region" description="Helical" evidence="5">
    <location>
        <begin position="129"/>
        <end position="150"/>
    </location>
</feature>
<evidence type="ECO:0000256" key="4">
    <source>
        <dbReference type="ARBA" id="ARBA00023136"/>
    </source>
</evidence>
<dbReference type="GO" id="GO:0015297">
    <property type="term" value="F:antiporter activity"/>
    <property type="evidence" value="ECO:0007669"/>
    <property type="project" value="InterPro"/>
</dbReference>
<feature type="domain" description="Cation/H+ exchanger transmembrane" evidence="6">
    <location>
        <begin position="31"/>
        <end position="393"/>
    </location>
</feature>
<accession>A0A0C1YKN3</accession>
<proteinExistence type="predicted"/>
<dbReference type="PANTHER" id="PTHR43021">
    <property type="entry name" value="NA(+)/H(+) ANTIPORTER-RELATED"/>
    <property type="match status" value="1"/>
</dbReference>
<sequence>MSWSLPPLDLAQPLQWNALLLFGSLLLLGLMGGYIVAKNSWIPRITGYLLIGFALGAGGANWLTGDILKLANTFSDIALALVVYQLGRYVDIGWLRREKWLFVTVVTSAILCFTFVWGGLELIGVSRSLATLAGVFAIGTAPAVIMVVVRDLGAEGHVTRRLAAMTALNNLLALLAAYIVLPIVATDAGTPIETLLSSTLYALCGSALLAYFTYRLMMPLARLLGRERSRQFVLVIAIITLTIGAAHALHLPVLLTMLVFAILSKNLDLQYDLMELEFGVASELFMVVLFVAIGASITLPELFATGALAVAVLIGARLLAMTCGIFAFARPAKLQWRQAGYLALGALPMAESGLSLMQLSTIYPQTAAAVAPLLAGSLIVLELLGPIATQFALIKSGEGGHEQHS</sequence>